<name>A0A392TTV5_9FABA</name>
<comment type="caution">
    <text evidence="1">The sequence shown here is derived from an EMBL/GenBank/DDBJ whole genome shotgun (WGS) entry which is preliminary data.</text>
</comment>
<protein>
    <submittedName>
        <fullName evidence="1">Uncharacterized protein</fullName>
    </submittedName>
</protein>
<evidence type="ECO:0000313" key="1">
    <source>
        <dbReference type="EMBL" id="MCI64348.1"/>
    </source>
</evidence>
<proteinExistence type="predicted"/>
<dbReference type="EMBL" id="LXQA010654003">
    <property type="protein sequence ID" value="MCI64348.1"/>
    <property type="molecule type" value="Genomic_DNA"/>
</dbReference>
<dbReference type="Proteomes" id="UP000265520">
    <property type="component" value="Unassembled WGS sequence"/>
</dbReference>
<accession>A0A392TTV5</accession>
<feature type="non-terminal residue" evidence="1">
    <location>
        <position position="1"/>
    </location>
</feature>
<sequence length="75" mass="8554">TLLVKVLMLCSRGRAREIPLLCLCKRRFPTRSPQLCGISRRICASDNIKLLERRVVCWKGFEKTDASTDLATCRS</sequence>
<evidence type="ECO:0000313" key="2">
    <source>
        <dbReference type="Proteomes" id="UP000265520"/>
    </source>
</evidence>
<reference evidence="1 2" key="1">
    <citation type="journal article" date="2018" name="Front. Plant Sci.">
        <title>Red Clover (Trifolium pratense) and Zigzag Clover (T. medium) - A Picture of Genomic Similarities and Differences.</title>
        <authorList>
            <person name="Dluhosova J."/>
            <person name="Istvanek J."/>
            <person name="Nedelnik J."/>
            <person name="Repkova J."/>
        </authorList>
    </citation>
    <scope>NUCLEOTIDE SEQUENCE [LARGE SCALE GENOMIC DNA]</scope>
    <source>
        <strain evidence="2">cv. 10/8</strain>
        <tissue evidence="1">Leaf</tissue>
    </source>
</reference>
<keyword evidence="2" id="KW-1185">Reference proteome</keyword>
<dbReference type="AlphaFoldDB" id="A0A392TTV5"/>
<organism evidence="1 2">
    <name type="scientific">Trifolium medium</name>
    <dbReference type="NCBI Taxonomy" id="97028"/>
    <lineage>
        <taxon>Eukaryota</taxon>
        <taxon>Viridiplantae</taxon>
        <taxon>Streptophyta</taxon>
        <taxon>Embryophyta</taxon>
        <taxon>Tracheophyta</taxon>
        <taxon>Spermatophyta</taxon>
        <taxon>Magnoliopsida</taxon>
        <taxon>eudicotyledons</taxon>
        <taxon>Gunneridae</taxon>
        <taxon>Pentapetalae</taxon>
        <taxon>rosids</taxon>
        <taxon>fabids</taxon>
        <taxon>Fabales</taxon>
        <taxon>Fabaceae</taxon>
        <taxon>Papilionoideae</taxon>
        <taxon>50 kb inversion clade</taxon>
        <taxon>NPAAA clade</taxon>
        <taxon>Hologalegina</taxon>
        <taxon>IRL clade</taxon>
        <taxon>Trifolieae</taxon>
        <taxon>Trifolium</taxon>
    </lineage>
</organism>